<dbReference type="InParanoid" id="A0A369KDZ8"/>
<comment type="caution">
    <text evidence="1">The sequence shown here is derived from an EMBL/GenBank/DDBJ whole genome shotgun (WGS) entry which is preliminary data.</text>
</comment>
<sequence length="111" mass="12344">MLRLHHTTVNPAPTFHQARDDMASSTDTVQNNGDTFKEDTAFTNSMAMNNMQTCFRQHARNPFLCMSATNRQGTIMDRSHVVGETHNALDQTIPLDPKKSAFFMGLNAAAT</sequence>
<gene>
    <name evidence="1" type="ORF">Hypma_015102</name>
</gene>
<organism evidence="1 2">
    <name type="scientific">Hypsizygus marmoreus</name>
    <name type="common">White beech mushroom</name>
    <name type="synonym">Agaricus marmoreus</name>
    <dbReference type="NCBI Taxonomy" id="39966"/>
    <lineage>
        <taxon>Eukaryota</taxon>
        <taxon>Fungi</taxon>
        <taxon>Dikarya</taxon>
        <taxon>Basidiomycota</taxon>
        <taxon>Agaricomycotina</taxon>
        <taxon>Agaricomycetes</taxon>
        <taxon>Agaricomycetidae</taxon>
        <taxon>Agaricales</taxon>
        <taxon>Tricholomatineae</taxon>
        <taxon>Lyophyllaceae</taxon>
        <taxon>Hypsizygus</taxon>
    </lineage>
</organism>
<evidence type="ECO:0000313" key="1">
    <source>
        <dbReference type="EMBL" id="RDB29156.1"/>
    </source>
</evidence>
<dbReference type="Proteomes" id="UP000076154">
    <property type="component" value="Unassembled WGS sequence"/>
</dbReference>
<keyword evidence="2" id="KW-1185">Reference proteome</keyword>
<dbReference type="AlphaFoldDB" id="A0A369KDZ8"/>
<reference evidence="1" key="1">
    <citation type="submission" date="2018-04" db="EMBL/GenBank/DDBJ databases">
        <title>Whole genome sequencing of Hypsizygus marmoreus.</title>
        <authorList>
            <person name="Choi I.-G."/>
            <person name="Min B."/>
            <person name="Kim J.-G."/>
            <person name="Kim S."/>
            <person name="Oh Y.-L."/>
            <person name="Kong W.-S."/>
            <person name="Park H."/>
            <person name="Jeong J."/>
            <person name="Song E.-S."/>
        </authorList>
    </citation>
    <scope>NUCLEOTIDE SEQUENCE [LARGE SCALE GENOMIC DNA]</scope>
    <source>
        <strain evidence="1">51987-8</strain>
    </source>
</reference>
<dbReference type="STRING" id="39966.A0A369KDZ8"/>
<dbReference type="EMBL" id="LUEZ02000010">
    <property type="protein sequence ID" value="RDB29156.1"/>
    <property type="molecule type" value="Genomic_DNA"/>
</dbReference>
<protein>
    <submittedName>
        <fullName evidence="1">Uncharacterized protein</fullName>
    </submittedName>
</protein>
<proteinExistence type="predicted"/>
<dbReference type="OrthoDB" id="2336871at2759"/>
<evidence type="ECO:0000313" key="2">
    <source>
        <dbReference type="Proteomes" id="UP000076154"/>
    </source>
</evidence>
<name>A0A369KDZ8_HYPMA</name>
<accession>A0A369KDZ8</accession>